<sequence>MSSQQSLMSLSVPKHPALFLEIKATGHIHKPSQCAAADLQMQDRFFNLFDEVKIPIFYELSALGPRVSVYTFNKSINELDPAPLINTGNRQTHGYGASKPVEYRHNVDRGGAAARNIIGQVKAMCSEIR</sequence>
<dbReference type="AlphaFoldDB" id="A0A3N4LS88"/>
<dbReference type="EMBL" id="ML121536">
    <property type="protein sequence ID" value="RPB25774.1"/>
    <property type="molecule type" value="Genomic_DNA"/>
</dbReference>
<evidence type="ECO:0000313" key="1">
    <source>
        <dbReference type="EMBL" id="RPB25774.1"/>
    </source>
</evidence>
<organism evidence="1 2">
    <name type="scientific">Terfezia boudieri ATCC MYA-4762</name>
    <dbReference type="NCBI Taxonomy" id="1051890"/>
    <lineage>
        <taxon>Eukaryota</taxon>
        <taxon>Fungi</taxon>
        <taxon>Dikarya</taxon>
        <taxon>Ascomycota</taxon>
        <taxon>Pezizomycotina</taxon>
        <taxon>Pezizomycetes</taxon>
        <taxon>Pezizales</taxon>
        <taxon>Pezizaceae</taxon>
        <taxon>Terfezia</taxon>
    </lineage>
</organism>
<gene>
    <name evidence="1" type="ORF">L211DRAFT_835827</name>
</gene>
<reference evidence="1 2" key="1">
    <citation type="journal article" date="2018" name="Nat. Ecol. Evol.">
        <title>Pezizomycetes genomes reveal the molecular basis of ectomycorrhizal truffle lifestyle.</title>
        <authorList>
            <person name="Murat C."/>
            <person name="Payen T."/>
            <person name="Noel B."/>
            <person name="Kuo A."/>
            <person name="Morin E."/>
            <person name="Chen J."/>
            <person name="Kohler A."/>
            <person name="Krizsan K."/>
            <person name="Balestrini R."/>
            <person name="Da Silva C."/>
            <person name="Montanini B."/>
            <person name="Hainaut M."/>
            <person name="Levati E."/>
            <person name="Barry K.W."/>
            <person name="Belfiori B."/>
            <person name="Cichocki N."/>
            <person name="Clum A."/>
            <person name="Dockter R.B."/>
            <person name="Fauchery L."/>
            <person name="Guy J."/>
            <person name="Iotti M."/>
            <person name="Le Tacon F."/>
            <person name="Lindquist E.A."/>
            <person name="Lipzen A."/>
            <person name="Malagnac F."/>
            <person name="Mello A."/>
            <person name="Molinier V."/>
            <person name="Miyauchi S."/>
            <person name="Poulain J."/>
            <person name="Riccioni C."/>
            <person name="Rubini A."/>
            <person name="Sitrit Y."/>
            <person name="Splivallo R."/>
            <person name="Traeger S."/>
            <person name="Wang M."/>
            <person name="Zifcakova L."/>
            <person name="Wipf D."/>
            <person name="Zambonelli A."/>
            <person name="Paolocci F."/>
            <person name="Nowrousian M."/>
            <person name="Ottonello S."/>
            <person name="Baldrian P."/>
            <person name="Spatafora J.W."/>
            <person name="Henrissat B."/>
            <person name="Nagy L.G."/>
            <person name="Aury J.M."/>
            <person name="Wincker P."/>
            <person name="Grigoriev I.V."/>
            <person name="Bonfante P."/>
            <person name="Martin F.M."/>
        </authorList>
    </citation>
    <scope>NUCLEOTIDE SEQUENCE [LARGE SCALE GENOMIC DNA]</scope>
    <source>
        <strain evidence="1 2">ATCC MYA-4762</strain>
    </source>
</reference>
<dbReference type="InParanoid" id="A0A3N4LS88"/>
<evidence type="ECO:0008006" key="3">
    <source>
        <dbReference type="Google" id="ProtNLM"/>
    </source>
</evidence>
<proteinExistence type="predicted"/>
<dbReference type="Proteomes" id="UP000267821">
    <property type="component" value="Unassembled WGS sequence"/>
</dbReference>
<name>A0A3N4LS88_9PEZI</name>
<accession>A0A3N4LS88</accession>
<keyword evidence="2" id="KW-1185">Reference proteome</keyword>
<evidence type="ECO:0000313" key="2">
    <source>
        <dbReference type="Proteomes" id="UP000267821"/>
    </source>
</evidence>
<protein>
    <recommendedName>
        <fullName evidence="3">Fungal-type protein kinase domain-containing protein</fullName>
    </recommendedName>
</protein>
<dbReference type="OrthoDB" id="3254408at2759"/>